<dbReference type="Gene3D" id="1.10.357.10">
    <property type="entry name" value="Tetracycline Repressor, domain 2"/>
    <property type="match status" value="1"/>
</dbReference>
<dbReference type="InterPro" id="IPR009057">
    <property type="entry name" value="Homeodomain-like_sf"/>
</dbReference>
<name>A0ABP6LJI5_9ACTN</name>
<comment type="caution">
    <text evidence="7">The sequence shown here is derived from an EMBL/GenBank/DDBJ whole genome shotgun (WGS) entry which is preliminary data.</text>
</comment>
<proteinExistence type="predicted"/>
<evidence type="ECO:0000256" key="2">
    <source>
        <dbReference type="ARBA" id="ARBA00023125"/>
    </source>
</evidence>
<dbReference type="Proteomes" id="UP001499930">
    <property type="component" value="Unassembled WGS sequence"/>
</dbReference>
<dbReference type="Pfam" id="PF00440">
    <property type="entry name" value="TetR_N"/>
    <property type="match status" value="1"/>
</dbReference>
<protein>
    <recommendedName>
        <fullName evidence="6">HTH tetR-type domain-containing protein</fullName>
    </recommendedName>
</protein>
<evidence type="ECO:0000256" key="3">
    <source>
        <dbReference type="ARBA" id="ARBA00023163"/>
    </source>
</evidence>
<dbReference type="PANTHER" id="PTHR30055">
    <property type="entry name" value="HTH-TYPE TRANSCRIPTIONAL REGULATOR RUTR"/>
    <property type="match status" value="1"/>
</dbReference>
<evidence type="ECO:0000313" key="7">
    <source>
        <dbReference type="EMBL" id="GAA3041051.1"/>
    </source>
</evidence>
<reference evidence="8" key="1">
    <citation type="journal article" date="2019" name="Int. J. Syst. Evol. Microbiol.">
        <title>The Global Catalogue of Microorganisms (GCM) 10K type strain sequencing project: providing services to taxonomists for standard genome sequencing and annotation.</title>
        <authorList>
            <consortium name="The Broad Institute Genomics Platform"/>
            <consortium name="The Broad Institute Genome Sequencing Center for Infectious Disease"/>
            <person name="Wu L."/>
            <person name="Ma J."/>
        </authorList>
    </citation>
    <scope>NUCLEOTIDE SEQUENCE [LARGE SCALE GENOMIC DNA]</scope>
    <source>
        <strain evidence="8">JCM 3106</strain>
    </source>
</reference>
<dbReference type="SUPFAM" id="SSF46689">
    <property type="entry name" value="Homeodomain-like"/>
    <property type="match status" value="1"/>
</dbReference>
<evidence type="ECO:0000256" key="5">
    <source>
        <dbReference type="SAM" id="MobiDB-lite"/>
    </source>
</evidence>
<organism evidence="7 8">
    <name type="scientific">Streptosporangium longisporum</name>
    <dbReference type="NCBI Taxonomy" id="46187"/>
    <lineage>
        <taxon>Bacteria</taxon>
        <taxon>Bacillati</taxon>
        <taxon>Actinomycetota</taxon>
        <taxon>Actinomycetes</taxon>
        <taxon>Streptosporangiales</taxon>
        <taxon>Streptosporangiaceae</taxon>
        <taxon>Streptosporangium</taxon>
    </lineage>
</organism>
<keyword evidence="3" id="KW-0804">Transcription</keyword>
<dbReference type="EMBL" id="BAAAWD010000031">
    <property type="protein sequence ID" value="GAA3041051.1"/>
    <property type="molecule type" value="Genomic_DNA"/>
</dbReference>
<gene>
    <name evidence="7" type="ORF">GCM10017559_82140</name>
</gene>
<evidence type="ECO:0000313" key="8">
    <source>
        <dbReference type="Proteomes" id="UP001499930"/>
    </source>
</evidence>
<keyword evidence="8" id="KW-1185">Reference proteome</keyword>
<dbReference type="PANTHER" id="PTHR30055:SF234">
    <property type="entry name" value="HTH-TYPE TRANSCRIPTIONAL REGULATOR BETI"/>
    <property type="match status" value="1"/>
</dbReference>
<dbReference type="InterPro" id="IPR050109">
    <property type="entry name" value="HTH-type_TetR-like_transc_reg"/>
</dbReference>
<evidence type="ECO:0000256" key="4">
    <source>
        <dbReference type="PROSITE-ProRule" id="PRU00335"/>
    </source>
</evidence>
<feature type="domain" description="HTH tetR-type" evidence="6">
    <location>
        <begin position="14"/>
        <end position="73"/>
    </location>
</feature>
<dbReference type="InterPro" id="IPR001647">
    <property type="entry name" value="HTH_TetR"/>
</dbReference>
<dbReference type="InterPro" id="IPR036271">
    <property type="entry name" value="Tet_transcr_reg_TetR-rel_C_sf"/>
</dbReference>
<sequence>MTATRGRGLRSDAARNHERIVVAAGHAFEEAGPEVTLEEVARRAGVGVATVYRRFRSRDQLVRAVFAHLLTTEIEPAVAVETGDPWRDLVGSLEATVGVLAGRRVILALARETDAVDVESVHRYVRSMDRLLRRAAAAGLVRPELQGRDLAAVVVMALATAHPGDPEGAGPRRYLALLVDGLRPAPAPLPPAPPRVPSSAPAPRRRPGADPR</sequence>
<accession>A0ABP6LJI5</accession>
<feature type="compositionally biased region" description="Pro residues" evidence="5">
    <location>
        <begin position="186"/>
        <end position="196"/>
    </location>
</feature>
<dbReference type="SUPFAM" id="SSF48498">
    <property type="entry name" value="Tetracyclin repressor-like, C-terminal domain"/>
    <property type="match status" value="1"/>
</dbReference>
<dbReference type="Pfam" id="PF21597">
    <property type="entry name" value="TetR_C_43"/>
    <property type="match status" value="1"/>
</dbReference>
<feature type="region of interest" description="Disordered" evidence="5">
    <location>
        <begin position="186"/>
        <end position="212"/>
    </location>
</feature>
<evidence type="ECO:0000256" key="1">
    <source>
        <dbReference type="ARBA" id="ARBA00023015"/>
    </source>
</evidence>
<dbReference type="PRINTS" id="PR00455">
    <property type="entry name" value="HTHTETR"/>
</dbReference>
<keyword evidence="1" id="KW-0805">Transcription regulation</keyword>
<keyword evidence="2 4" id="KW-0238">DNA-binding</keyword>
<dbReference type="RefSeq" id="WP_344907704.1">
    <property type="nucleotide sequence ID" value="NZ_BAAAWD010000031.1"/>
</dbReference>
<evidence type="ECO:0000259" key="6">
    <source>
        <dbReference type="PROSITE" id="PS50977"/>
    </source>
</evidence>
<dbReference type="InterPro" id="IPR049445">
    <property type="entry name" value="TetR_SbtR-like_C"/>
</dbReference>
<feature type="DNA-binding region" description="H-T-H motif" evidence="4">
    <location>
        <begin position="36"/>
        <end position="55"/>
    </location>
</feature>
<dbReference type="PROSITE" id="PS50977">
    <property type="entry name" value="HTH_TETR_2"/>
    <property type="match status" value="1"/>
</dbReference>